<name>A0A075AFQ4_OPIVI</name>
<dbReference type="CTD" id="20319234"/>
<accession>A0A075AFQ4</accession>
<evidence type="ECO:0000313" key="2">
    <source>
        <dbReference type="Proteomes" id="UP000054324"/>
    </source>
</evidence>
<sequence>MILRTPRTFEVQVPALWVSEVASFVSCGLTKIIAPRQEGCSNVSGVDEFNRFWNDLHAHFVMFQWINRLRVCLTILNGARGTRTIHALTGGTTLAILTNLVTLQPHAKIDHGRTTLLVAHS</sequence>
<organism evidence="1 2">
    <name type="scientific">Opisthorchis viverrini</name>
    <name type="common">Southeast Asian liver fluke</name>
    <dbReference type="NCBI Taxonomy" id="6198"/>
    <lineage>
        <taxon>Eukaryota</taxon>
        <taxon>Metazoa</taxon>
        <taxon>Spiralia</taxon>
        <taxon>Lophotrochozoa</taxon>
        <taxon>Platyhelminthes</taxon>
        <taxon>Trematoda</taxon>
        <taxon>Digenea</taxon>
        <taxon>Opisthorchiida</taxon>
        <taxon>Opisthorchiata</taxon>
        <taxon>Opisthorchiidae</taxon>
        <taxon>Opisthorchis</taxon>
    </lineage>
</organism>
<dbReference type="KEGG" id="ovi:T265_05052"/>
<protein>
    <submittedName>
        <fullName evidence="1">Uncharacterized protein</fullName>
    </submittedName>
</protein>
<dbReference type="AlphaFoldDB" id="A0A075AFQ4"/>
<dbReference type="EMBL" id="KL596709">
    <property type="protein sequence ID" value="KER28004.1"/>
    <property type="molecule type" value="Genomic_DNA"/>
</dbReference>
<keyword evidence="2" id="KW-1185">Reference proteome</keyword>
<gene>
    <name evidence="1" type="ORF">T265_05052</name>
</gene>
<proteinExistence type="predicted"/>
<dbReference type="RefSeq" id="XP_009168227.1">
    <property type="nucleotide sequence ID" value="XM_009169963.1"/>
</dbReference>
<dbReference type="Proteomes" id="UP000054324">
    <property type="component" value="Unassembled WGS sequence"/>
</dbReference>
<reference evidence="1 2" key="1">
    <citation type="submission" date="2013-11" db="EMBL/GenBank/DDBJ databases">
        <title>Opisthorchis viverrini - life in the bile duct.</title>
        <authorList>
            <person name="Young N.D."/>
            <person name="Nagarajan N."/>
            <person name="Lin S.J."/>
            <person name="Korhonen P.K."/>
            <person name="Jex A.R."/>
            <person name="Hall R.S."/>
            <person name="Safavi-Hemami H."/>
            <person name="Kaewkong W."/>
            <person name="Bertrand D."/>
            <person name="Gao S."/>
            <person name="Seet Q."/>
            <person name="Wongkham S."/>
            <person name="Teh B.T."/>
            <person name="Wongkham C."/>
            <person name="Intapan P.M."/>
            <person name="Maleewong W."/>
            <person name="Yang X."/>
            <person name="Hu M."/>
            <person name="Wang Z."/>
            <person name="Hofmann A."/>
            <person name="Sternberg P.W."/>
            <person name="Tan P."/>
            <person name="Wang J."/>
            <person name="Gasser R.B."/>
        </authorList>
    </citation>
    <scope>NUCLEOTIDE SEQUENCE [LARGE SCALE GENOMIC DNA]</scope>
</reference>
<evidence type="ECO:0000313" key="1">
    <source>
        <dbReference type="EMBL" id="KER28004.1"/>
    </source>
</evidence>
<dbReference type="GeneID" id="20319234"/>